<dbReference type="OrthoDB" id="9762778at2"/>
<evidence type="ECO:0000313" key="13">
    <source>
        <dbReference type="Proteomes" id="UP000198806"/>
    </source>
</evidence>
<dbReference type="EMBL" id="FOWD01000024">
    <property type="protein sequence ID" value="SFO41883.1"/>
    <property type="molecule type" value="Genomic_DNA"/>
</dbReference>
<feature type="transmembrane region" description="Helical" evidence="9">
    <location>
        <begin position="55"/>
        <end position="77"/>
    </location>
</feature>
<keyword evidence="2" id="KW-0813">Transport</keyword>
<protein>
    <submittedName>
        <fullName evidence="12">ATP-binding cassette, subfamily B</fullName>
    </submittedName>
</protein>
<evidence type="ECO:0000256" key="5">
    <source>
        <dbReference type="ARBA" id="ARBA00022741"/>
    </source>
</evidence>
<feature type="transmembrane region" description="Helical" evidence="9">
    <location>
        <begin position="283"/>
        <end position="301"/>
    </location>
</feature>
<dbReference type="FunFam" id="3.40.50.300:FF:000221">
    <property type="entry name" value="Multidrug ABC transporter ATP-binding protein"/>
    <property type="match status" value="1"/>
</dbReference>
<dbReference type="Gene3D" id="3.40.50.300">
    <property type="entry name" value="P-loop containing nucleotide triphosphate hydrolases"/>
    <property type="match status" value="1"/>
</dbReference>
<dbReference type="GO" id="GO:0005524">
    <property type="term" value="F:ATP binding"/>
    <property type="evidence" value="ECO:0007669"/>
    <property type="project" value="UniProtKB-KW"/>
</dbReference>
<evidence type="ECO:0000256" key="9">
    <source>
        <dbReference type="SAM" id="Phobius"/>
    </source>
</evidence>
<sequence length="582" mass="65644">MKKNNIILKYLYRYKWKYFLGIITLFVVDFVNLYIPQFTGEITDGLESKTMNIHGVLLGIGKILIVGAILMIGRFLWRYFIFGSSRAIECEIRNDLFAHLEKLSMSYFNKNKTGDLMSHFTNDLNAVRMSIGPAVITTFDAVIMTLMVLIKMILYVDLRLTVLAVIPLLFIAVGGVYYGKAAEKKFTAKQQAFSDLTDQVQESISGIHVIKAFVQERKELKAFGKANKENKDKNMGVVKLQAVVMPSLDFIIGFSSVITLLYGGYLTIKGDITLGRFIAFNQYIYMLVWPMIAAGDSITFFSQGFASLKRIQNIFDEKPEIFDEDTVKRVEHLEGDIQIKDLCFQYNNDAPKALNNISVHIEKGSSLAILGRTGSGKTTLVNLLLRMYNVEPGQITLDGYDIREIPLKTLRENIAYVPQDNFLFSDTLRNNIAFGAADNDLEMVEQAAKEACIHENIMNFPLKYETVVGERGATLSGGQKQRSSIARAFMKDAPILILDDSLSAVDTNTEERILENLKKNREGKTTIIIAHRISTIQNADRILVLDAGEAAEYGTHEELLKLQGIYARMYEKQQLEKQLEAV</sequence>
<dbReference type="GO" id="GO:0016887">
    <property type="term" value="F:ATP hydrolysis activity"/>
    <property type="evidence" value="ECO:0007669"/>
    <property type="project" value="InterPro"/>
</dbReference>
<proteinExistence type="predicted"/>
<dbReference type="RefSeq" id="WP_091687405.1">
    <property type="nucleotide sequence ID" value="NZ_BAABFM010000035.1"/>
</dbReference>
<dbReference type="InterPro" id="IPR011527">
    <property type="entry name" value="ABC1_TM_dom"/>
</dbReference>
<reference evidence="12 13" key="1">
    <citation type="submission" date="2016-10" db="EMBL/GenBank/DDBJ databases">
        <authorList>
            <person name="de Groot N.N."/>
        </authorList>
    </citation>
    <scope>NUCLEOTIDE SEQUENCE [LARGE SCALE GENOMIC DNA]</scope>
    <source>
        <strain evidence="12 13">DSM 1283</strain>
    </source>
</reference>
<dbReference type="PROSITE" id="PS50893">
    <property type="entry name" value="ABC_TRANSPORTER_2"/>
    <property type="match status" value="1"/>
</dbReference>
<dbReference type="AlphaFoldDB" id="A0A1I5H0Z1"/>
<accession>A0A1I5H0Z1</accession>
<keyword evidence="8 9" id="KW-0472">Membrane</keyword>
<feature type="transmembrane region" description="Helical" evidence="9">
    <location>
        <begin position="243"/>
        <end position="263"/>
    </location>
</feature>
<evidence type="ECO:0000259" key="10">
    <source>
        <dbReference type="PROSITE" id="PS50893"/>
    </source>
</evidence>
<evidence type="ECO:0000256" key="6">
    <source>
        <dbReference type="ARBA" id="ARBA00022840"/>
    </source>
</evidence>
<dbReference type="STRING" id="1527.SAMN04489757_12460"/>
<dbReference type="SUPFAM" id="SSF90123">
    <property type="entry name" value="ABC transporter transmembrane region"/>
    <property type="match status" value="1"/>
</dbReference>
<evidence type="ECO:0000256" key="2">
    <source>
        <dbReference type="ARBA" id="ARBA00022448"/>
    </source>
</evidence>
<organism evidence="12 13">
    <name type="scientific">Anaerocolumna aminovalerica</name>
    <dbReference type="NCBI Taxonomy" id="1527"/>
    <lineage>
        <taxon>Bacteria</taxon>
        <taxon>Bacillati</taxon>
        <taxon>Bacillota</taxon>
        <taxon>Clostridia</taxon>
        <taxon>Lachnospirales</taxon>
        <taxon>Lachnospiraceae</taxon>
        <taxon>Anaerocolumna</taxon>
    </lineage>
</organism>
<dbReference type="Gene3D" id="1.20.1560.10">
    <property type="entry name" value="ABC transporter type 1, transmembrane domain"/>
    <property type="match status" value="1"/>
</dbReference>
<dbReference type="FunFam" id="1.20.1560.10:FF:000011">
    <property type="entry name" value="Multidrug ABC transporter ATP-binding protein"/>
    <property type="match status" value="1"/>
</dbReference>
<evidence type="ECO:0000256" key="1">
    <source>
        <dbReference type="ARBA" id="ARBA00004651"/>
    </source>
</evidence>
<dbReference type="GO" id="GO:0015421">
    <property type="term" value="F:ABC-type oligopeptide transporter activity"/>
    <property type="evidence" value="ECO:0007669"/>
    <property type="project" value="TreeGrafter"/>
</dbReference>
<feature type="domain" description="ABC transporter" evidence="10">
    <location>
        <begin position="337"/>
        <end position="572"/>
    </location>
</feature>
<dbReference type="GO" id="GO:0005886">
    <property type="term" value="C:plasma membrane"/>
    <property type="evidence" value="ECO:0007669"/>
    <property type="project" value="UniProtKB-SubCell"/>
</dbReference>
<gene>
    <name evidence="12" type="ORF">SAMN04489757_12460</name>
</gene>
<dbReference type="CDD" id="cd18541">
    <property type="entry name" value="ABC_6TM_TmrB_like"/>
    <property type="match status" value="1"/>
</dbReference>
<dbReference type="InterPro" id="IPR039421">
    <property type="entry name" value="Type_1_exporter"/>
</dbReference>
<keyword evidence="3" id="KW-1003">Cell membrane</keyword>
<evidence type="ECO:0000259" key="11">
    <source>
        <dbReference type="PROSITE" id="PS50929"/>
    </source>
</evidence>
<dbReference type="InterPro" id="IPR003439">
    <property type="entry name" value="ABC_transporter-like_ATP-bd"/>
</dbReference>
<dbReference type="InterPro" id="IPR003593">
    <property type="entry name" value="AAA+_ATPase"/>
</dbReference>
<name>A0A1I5H0Z1_9FIRM</name>
<dbReference type="SMART" id="SM00382">
    <property type="entry name" value="AAA"/>
    <property type="match status" value="1"/>
</dbReference>
<dbReference type="PANTHER" id="PTHR43394:SF1">
    <property type="entry name" value="ATP-BINDING CASSETTE SUB-FAMILY B MEMBER 10, MITOCHONDRIAL"/>
    <property type="match status" value="1"/>
</dbReference>
<evidence type="ECO:0000313" key="12">
    <source>
        <dbReference type="EMBL" id="SFO41883.1"/>
    </source>
</evidence>
<dbReference type="Pfam" id="PF00664">
    <property type="entry name" value="ABC_membrane"/>
    <property type="match status" value="1"/>
</dbReference>
<feature type="transmembrane region" description="Helical" evidence="9">
    <location>
        <begin position="134"/>
        <end position="154"/>
    </location>
</feature>
<keyword evidence="7 9" id="KW-1133">Transmembrane helix</keyword>
<dbReference type="InterPro" id="IPR027417">
    <property type="entry name" value="P-loop_NTPase"/>
</dbReference>
<keyword evidence="4 9" id="KW-0812">Transmembrane</keyword>
<comment type="subcellular location">
    <subcellularLocation>
        <location evidence="1">Cell membrane</location>
        <topology evidence="1">Multi-pass membrane protein</topology>
    </subcellularLocation>
</comment>
<dbReference type="PANTHER" id="PTHR43394">
    <property type="entry name" value="ATP-DEPENDENT PERMEASE MDL1, MITOCHONDRIAL"/>
    <property type="match status" value="1"/>
</dbReference>
<evidence type="ECO:0000256" key="4">
    <source>
        <dbReference type="ARBA" id="ARBA00022692"/>
    </source>
</evidence>
<dbReference type="InterPro" id="IPR036640">
    <property type="entry name" value="ABC1_TM_sf"/>
</dbReference>
<evidence type="ECO:0000256" key="7">
    <source>
        <dbReference type="ARBA" id="ARBA00022989"/>
    </source>
</evidence>
<feature type="transmembrane region" description="Helical" evidence="9">
    <location>
        <begin position="160"/>
        <end position="179"/>
    </location>
</feature>
<keyword evidence="13" id="KW-1185">Reference proteome</keyword>
<dbReference type="SUPFAM" id="SSF52540">
    <property type="entry name" value="P-loop containing nucleoside triphosphate hydrolases"/>
    <property type="match status" value="1"/>
</dbReference>
<evidence type="ECO:0000256" key="3">
    <source>
        <dbReference type="ARBA" id="ARBA00022475"/>
    </source>
</evidence>
<dbReference type="Pfam" id="PF00005">
    <property type="entry name" value="ABC_tran"/>
    <property type="match status" value="1"/>
</dbReference>
<feature type="transmembrane region" description="Helical" evidence="9">
    <location>
        <begin position="16"/>
        <end position="35"/>
    </location>
</feature>
<keyword evidence="5" id="KW-0547">Nucleotide-binding</keyword>
<feature type="domain" description="ABC transmembrane type-1" evidence="11">
    <location>
        <begin position="19"/>
        <end position="303"/>
    </location>
</feature>
<dbReference type="PROSITE" id="PS50929">
    <property type="entry name" value="ABC_TM1F"/>
    <property type="match status" value="1"/>
</dbReference>
<evidence type="ECO:0000256" key="8">
    <source>
        <dbReference type="ARBA" id="ARBA00023136"/>
    </source>
</evidence>
<dbReference type="Proteomes" id="UP000198806">
    <property type="component" value="Unassembled WGS sequence"/>
</dbReference>
<keyword evidence="6 12" id="KW-0067">ATP-binding</keyword>